<dbReference type="InterPro" id="IPR007021">
    <property type="entry name" value="DUF659"/>
</dbReference>
<feature type="compositionally biased region" description="Acidic residues" evidence="1">
    <location>
        <begin position="75"/>
        <end position="87"/>
    </location>
</feature>
<dbReference type="Pfam" id="PF05699">
    <property type="entry name" value="Dimer_Tnp_hAT"/>
    <property type="match status" value="1"/>
</dbReference>
<feature type="compositionally biased region" description="Gly residues" evidence="1">
    <location>
        <begin position="203"/>
        <end position="212"/>
    </location>
</feature>
<organism evidence="4 5">
    <name type="scientific">Chara braunii</name>
    <name type="common">Braun's stonewort</name>
    <dbReference type="NCBI Taxonomy" id="69332"/>
    <lineage>
        <taxon>Eukaryota</taxon>
        <taxon>Viridiplantae</taxon>
        <taxon>Streptophyta</taxon>
        <taxon>Charophyceae</taxon>
        <taxon>Charales</taxon>
        <taxon>Characeae</taxon>
        <taxon>Chara</taxon>
    </lineage>
</organism>
<dbReference type="Proteomes" id="UP000265515">
    <property type="component" value="Unassembled WGS sequence"/>
</dbReference>
<dbReference type="OrthoDB" id="1712654at2759"/>
<dbReference type="AlphaFoldDB" id="A0A388L406"/>
<proteinExistence type="predicted"/>
<feature type="region of interest" description="Disordered" evidence="1">
    <location>
        <begin position="1"/>
        <end position="130"/>
    </location>
</feature>
<dbReference type="SUPFAM" id="SSF53098">
    <property type="entry name" value="Ribonuclease H-like"/>
    <property type="match status" value="1"/>
</dbReference>
<feature type="compositionally biased region" description="Gly residues" evidence="1">
    <location>
        <begin position="21"/>
        <end position="40"/>
    </location>
</feature>
<dbReference type="PANTHER" id="PTHR32166:SF123">
    <property type="entry name" value="BED-TYPE DOMAIN-CONTAINING PROTEIN"/>
    <property type="match status" value="1"/>
</dbReference>
<gene>
    <name evidence="4" type="ORF">CBR_g23367</name>
</gene>
<dbReference type="PANTHER" id="PTHR32166">
    <property type="entry name" value="OSJNBA0013A04.12 PROTEIN"/>
    <property type="match status" value="1"/>
</dbReference>
<dbReference type="Pfam" id="PF04937">
    <property type="entry name" value="DUF659"/>
    <property type="match status" value="1"/>
</dbReference>
<evidence type="ECO:0000259" key="3">
    <source>
        <dbReference type="Pfam" id="PF05699"/>
    </source>
</evidence>
<dbReference type="GO" id="GO:0046983">
    <property type="term" value="F:protein dimerization activity"/>
    <property type="evidence" value="ECO:0007669"/>
    <property type="project" value="InterPro"/>
</dbReference>
<feature type="domain" description="DUF659" evidence="2">
    <location>
        <begin position="276"/>
        <end position="418"/>
    </location>
</feature>
<comment type="caution">
    <text evidence="4">The sequence shown here is derived from an EMBL/GenBank/DDBJ whole genome shotgun (WGS) entry which is preliminary data.</text>
</comment>
<feature type="compositionally biased region" description="Basic residues" evidence="1">
    <location>
        <begin position="92"/>
        <end position="102"/>
    </location>
</feature>
<dbReference type="InterPro" id="IPR012337">
    <property type="entry name" value="RNaseH-like_sf"/>
</dbReference>
<dbReference type="Gramene" id="GBG77041">
    <property type="protein sequence ID" value="GBG77041"/>
    <property type="gene ID" value="CBR_g23367"/>
</dbReference>
<feature type="domain" description="HAT C-terminal dimerisation" evidence="3">
    <location>
        <begin position="571"/>
        <end position="621"/>
    </location>
</feature>
<sequence>MGRTRRKRARRRTTRRKKIATGGGGGGGGGGGRGGGGGEGGEYRLWEEKEEEEAEDDDGEEEEEEKEENDRLWDEKEEEEEGEEEEEEKYRDGRRRRRRKKIAMGGGGGGGGEGGERSAMGGGEEKLKETTRGGRRLKCKLCGREFNGGQPCAVEHFIWKRPTSRCPHGTLVIWRRLHVVGVVLPADLLELVRAAEEEDNNTGDGGSEGGDVGADVGDEGGRQVGRGGEPGPQSCSGVEDDGGRAVDVRGACRGEAGPSRANALQARVCNRGQMKQSSITRLSEEEQAIIDDREVTDCTFITDDTTDICGRSLVNYILAGRSKPLFVKCEDVSDQDKDVGAVVRGWNNFFTEIGVEKITTICTDSFSGNKSAATMLRADPEFQQIYWIPCTAHCMDLFMQDVGDKPWAKAVIKKANMVVKFFRNHRWPRSMLRTELMSQKSVKVRVLLRPALTRVYDAVVDLKNCVLHAPLTDDERDNILAMRDMGKRTDMLLSPVHAVARLLDPRLRDISVFNNLDFMAQFDSVVDRLVAKNGSQKFTDCKDQLYDFQFGRGIFGDAAALRRADKDNEVLWWEAHRGGHPELKMLAMKVLSIWTTSSPAERNWSTWSLVQTKTRNQLKHQRTGGGRGSRRRGNWHA</sequence>
<evidence type="ECO:0000313" key="4">
    <source>
        <dbReference type="EMBL" id="GBG77041.1"/>
    </source>
</evidence>
<dbReference type="EMBL" id="BFEA01000259">
    <property type="protein sequence ID" value="GBG77041.1"/>
    <property type="molecule type" value="Genomic_DNA"/>
</dbReference>
<evidence type="ECO:0008006" key="6">
    <source>
        <dbReference type="Google" id="ProtNLM"/>
    </source>
</evidence>
<feature type="compositionally biased region" description="Basic residues" evidence="1">
    <location>
        <begin position="1"/>
        <end position="19"/>
    </location>
</feature>
<feature type="compositionally biased region" description="Acidic residues" evidence="1">
    <location>
        <begin position="48"/>
        <end position="67"/>
    </location>
</feature>
<feature type="compositionally biased region" description="Gly residues" evidence="1">
    <location>
        <begin position="104"/>
        <end position="113"/>
    </location>
</feature>
<evidence type="ECO:0000259" key="2">
    <source>
        <dbReference type="Pfam" id="PF04937"/>
    </source>
</evidence>
<evidence type="ECO:0000256" key="1">
    <source>
        <dbReference type="SAM" id="MobiDB-lite"/>
    </source>
</evidence>
<feature type="region of interest" description="Disordered" evidence="1">
    <location>
        <begin position="197"/>
        <end position="242"/>
    </location>
</feature>
<dbReference type="InterPro" id="IPR008906">
    <property type="entry name" value="HATC_C_dom"/>
</dbReference>
<name>A0A388L406_CHABU</name>
<feature type="region of interest" description="Disordered" evidence="1">
    <location>
        <begin position="615"/>
        <end position="637"/>
    </location>
</feature>
<keyword evidence="5" id="KW-1185">Reference proteome</keyword>
<feature type="compositionally biased region" description="Basic residues" evidence="1">
    <location>
        <begin position="616"/>
        <end position="637"/>
    </location>
</feature>
<protein>
    <recommendedName>
        <fullName evidence="6">DUF659 domain-containing protein</fullName>
    </recommendedName>
</protein>
<accession>A0A388L406</accession>
<evidence type="ECO:0000313" key="5">
    <source>
        <dbReference type="Proteomes" id="UP000265515"/>
    </source>
</evidence>
<reference evidence="4 5" key="1">
    <citation type="journal article" date="2018" name="Cell">
        <title>The Chara Genome: Secondary Complexity and Implications for Plant Terrestrialization.</title>
        <authorList>
            <person name="Nishiyama T."/>
            <person name="Sakayama H."/>
            <person name="Vries J.D."/>
            <person name="Buschmann H."/>
            <person name="Saint-Marcoux D."/>
            <person name="Ullrich K.K."/>
            <person name="Haas F.B."/>
            <person name="Vanderstraeten L."/>
            <person name="Becker D."/>
            <person name="Lang D."/>
            <person name="Vosolsobe S."/>
            <person name="Rombauts S."/>
            <person name="Wilhelmsson P.K.I."/>
            <person name="Janitza P."/>
            <person name="Kern R."/>
            <person name="Heyl A."/>
            <person name="Rumpler F."/>
            <person name="Villalobos L.I.A.C."/>
            <person name="Clay J.M."/>
            <person name="Skokan R."/>
            <person name="Toyoda A."/>
            <person name="Suzuki Y."/>
            <person name="Kagoshima H."/>
            <person name="Schijlen E."/>
            <person name="Tajeshwar N."/>
            <person name="Catarino B."/>
            <person name="Hetherington A.J."/>
            <person name="Saltykova A."/>
            <person name="Bonnot C."/>
            <person name="Breuninger H."/>
            <person name="Symeonidi A."/>
            <person name="Radhakrishnan G.V."/>
            <person name="Van Nieuwerburgh F."/>
            <person name="Deforce D."/>
            <person name="Chang C."/>
            <person name="Karol K.G."/>
            <person name="Hedrich R."/>
            <person name="Ulvskov P."/>
            <person name="Glockner G."/>
            <person name="Delwiche C.F."/>
            <person name="Petrasek J."/>
            <person name="Van de Peer Y."/>
            <person name="Friml J."/>
            <person name="Beilby M."/>
            <person name="Dolan L."/>
            <person name="Kohara Y."/>
            <person name="Sugano S."/>
            <person name="Fujiyama A."/>
            <person name="Delaux P.-M."/>
            <person name="Quint M."/>
            <person name="TheiBen G."/>
            <person name="Hagemann M."/>
            <person name="Harholt J."/>
            <person name="Dunand C."/>
            <person name="Zachgo S."/>
            <person name="Langdale J."/>
            <person name="Maumus F."/>
            <person name="Straeten D.V.D."/>
            <person name="Gould S.B."/>
            <person name="Rensing S.A."/>
        </authorList>
    </citation>
    <scope>NUCLEOTIDE SEQUENCE [LARGE SCALE GENOMIC DNA]</scope>
    <source>
        <strain evidence="4 5">S276</strain>
    </source>
</reference>